<comment type="similarity">
    <text evidence="1">Belongs to the NPR2 family.</text>
</comment>
<dbReference type="AlphaFoldDB" id="A0A8J4PUW9"/>
<gene>
    <name evidence="2" type="ORF">CYY_004577</name>
</gene>
<dbReference type="GO" id="GO:0005774">
    <property type="term" value="C:vacuolar membrane"/>
    <property type="evidence" value="ECO:0007669"/>
    <property type="project" value="TreeGrafter"/>
</dbReference>
<organism evidence="2 3">
    <name type="scientific">Polysphondylium violaceum</name>
    <dbReference type="NCBI Taxonomy" id="133409"/>
    <lineage>
        <taxon>Eukaryota</taxon>
        <taxon>Amoebozoa</taxon>
        <taxon>Evosea</taxon>
        <taxon>Eumycetozoa</taxon>
        <taxon>Dictyostelia</taxon>
        <taxon>Dictyosteliales</taxon>
        <taxon>Dictyosteliaceae</taxon>
        <taxon>Polysphondylium</taxon>
    </lineage>
</organism>
<dbReference type="PANTHER" id="PTHR12991">
    <property type="entry name" value="NITROGEN PERMEASE REGULATOR 2/TUMOR SUPPRESSOR CANDIDATE 4"/>
    <property type="match status" value="1"/>
</dbReference>
<accession>A0A8J4PUW9</accession>
<keyword evidence="3" id="KW-1185">Reference proteome</keyword>
<evidence type="ECO:0000313" key="3">
    <source>
        <dbReference type="Proteomes" id="UP000695562"/>
    </source>
</evidence>
<dbReference type="GO" id="GO:0010508">
    <property type="term" value="P:positive regulation of autophagy"/>
    <property type="evidence" value="ECO:0007669"/>
    <property type="project" value="TreeGrafter"/>
</dbReference>
<sequence length="137" mass="15463">MGCNESVRNTPGTTPCSLEYIFTLHSSLSTDTPFRECCSESSLTSLCIDERSFIMFGVINGFLRRKQRYPLLTNLKSLESLPQSHKKHLLNGSKSFDEICCILSVGVETVEKILQEIANSDSFVTIWNNKNKLTKLH</sequence>
<evidence type="ECO:0000256" key="1">
    <source>
        <dbReference type="ARBA" id="ARBA00008433"/>
    </source>
</evidence>
<dbReference type="PANTHER" id="PTHR12991:SF10">
    <property type="entry name" value="GATOR COMPLEX PROTEIN NPRL2"/>
    <property type="match status" value="1"/>
</dbReference>
<proteinExistence type="inferred from homology"/>
<dbReference type="GO" id="GO:1904262">
    <property type="term" value="P:negative regulation of TORC1 signaling"/>
    <property type="evidence" value="ECO:0007669"/>
    <property type="project" value="TreeGrafter"/>
</dbReference>
<protein>
    <submittedName>
        <fullName evidence="2">Uncharacterized protein</fullName>
    </submittedName>
</protein>
<dbReference type="InterPro" id="IPR009348">
    <property type="entry name" value="NPR2-like"/>
</dbReference>
<dbReference type="Proteomes" id="UP000695562">
    <property type="component" value="Unassembled WGS sequence"/>
</dbReference>
<name>A0A8J4PUW9_9MYCE</name>
<comment type="caution">
    <text evidence="2">The sequence shown here is derived from an EMBL/GenBank/DDBJ whole genome shotgun (WGS) entry which is preliminary data.</text>
</comment>
<dbReference type="Pfam" id="PF06218">
    <property type="entry name" value="NPR2"/>
    <property type="match status" value="1"/>
</dbReference>
<reference evidence="2" key="1">
    <citation type="submission" date="2020-01" db="EMBL/GenBank/DDBJ databases">
        <title>Development of genomics and gene disruption for Polysphondylium violaceum indicates a role for the polyketide synthase stlB in stalk morphogenesis.</title>
        <authorList>
            <person name="Narita B."/>
            <person name="Kawabe Y."/>
            <person name="Kin K."/>
            <person name="Saito T."/>
            <person name="Gibbs R."/>
            <person name="Kuspa A."/>
            <person name="Muzny D."/>
            <person name="Queller D."/>
            <person name="Richards S."/>
            <person name="Strassman J."/>
            <person name="Sucgang R."/>
            <person name="Worley K."/>
            <person name="Schaap P."/>
        </authorList>
    </citation>
    <scope>NUCLEOTIDE SEQUENCE</scope>
    <source>
        <strain evidence="2">QSvi11</strain>
    </source>
</reference>
<dbReference type="GO" id="GO:1990130">
    <property type="term" value="C:GATOR1 complex"/>
    <property type="evidence" value="ECO:0007669"/>
    <property type="project" value="TreeGrafter"/>
</dbReference>
<evidence type="ECO:0000313" key="2">
    <source>
        <dbReference type="EMBL" id="KAF2074092.1"/>
    </source>
</evidence>
<dbReference type="OrthoDB" id="338854at2759"/>
<dbReference type="EMBL" id="AJWJ01000165">
    <property type="protein sequence ID" value="KAF2074092.1"/>
    <property type="molecule type" value="Genomic_DNA"/>
</dbReference>
<dbReference type="GO" id="GO:0005096">
    <property type="term" value="F:GTPase activator activity"/>
    <property type="evidence" value="ECO:0007669"/>
    <property type="project" value="TreeGrafter"/>
</dbReference>